<dbReference type="PANTHER" id="PTHR12110:SF41">
    <property type="entry name" value="INOSOSE DEHYDRATASE"/>
    <property type="match status" value="1"/>
</dbReference>
<proteinExistence type="predicted"/>
<dbReference type="EMBL" id="JBHTOC010000003">
    <property type="protein sequence ID" value="MFD1429202.1"/>
    <property type="molecule type" value="Genomic_DNA"/>
</dbReference>
<evidence type="ECO:0000259" key="1">
    <source>
        <dbReference type="Pfam" id="PF01261"/>
    </source>
</evidence>
<comment type="caution">
    <text evidence="2">The sequence shown here is derived from an EMBL/GenBank/DDBJ whole genome shotgun (WGS) entry which is preliminary data.</text>
</comment>
<evidence type="ECO:0000313" key="3">
    <source>
        <dbReference type="Proteomes" id="UP001597196"/>
    </source>
</evidence>
<keyword evidence="3" id="KW-1185">Reference proteome</keyword>
<dbReference type="Pfam" id="PF01261">
    <property type="entry name" value="AP_endonuc_2"/>
    <property type="match status" value="1"/>
</dbReference>
<sequence>MPTSKPLRAGLQLYSVGEAMAADSLGTLKQVGDMGYDGVEFAGYFDQPASTLAHHVACDGMVVAGSHIGLENFEDLESVMAYETKLGNHNVIVPWMNFASLDEWADAMARLEALALRLAAHDFSLIYHNHGHEFTAFAGVDLLDELTRRAPHVQLEVDTYWLAYAGKNVLAWLEAHADRVAMLHIKDMAGVGDARESVVLGTGDLPLEDYAKFAQAHGIEWLVVEQETFSQMSPMAAAAQNASYLKKLIGRLEE</sequence>
<dbReference type="GO" id="GO:0016853">
    <property type="term" value="F:isomerase activity"/>
    <property type="evidence" value="ECO:0007669"/>
    <property type="project" value="UniProtKB-KW"/>
</dbReference>
<dbReference type="PANTHER" id="PTHR12110">
    <property type="entry name" value="HYDROXYPYRUVATE ISOMERASE"/>
    <property type="match status" value="1"/>
</dbReference>
<gene>
    <name evidence="2" type="ORF">ACFQ4P_02915</name>
</gene>
<dbReference type="Proteomes" id="UP001597196">
    <property type="component" value="Unassembled WGS sequence"/>
</dbReference>
<dbReference type="RefSeq" id="WP_203626145.1">
    <property type="nucleotide sequence ID" value="NZ_BOLQ01000002.1"/>
</dbReference>
<name>A0ABW4CEK2_9LACO</name>
<dbReference type="InterPro" id="IPR013022">
    <property type="entry name" value="Xyl_isomerase-like_TIM-brl"/>
</dbReference>
<dbReference type="Gene3D" id="3.20.20.150">
    <property type="entry name" value="Divalent-metal-dependent TIM barrel enzymes"/>
    <property type="match status" value="1"/>
</dbReference>
<dbReference type="InterPro" id="IPR050312">
    <property type="entry name" value="IolE/XylAMocC-like"/>
</dbReference>
<reference evidence="3" key="1">
    <citation type="journal article" date="2019" name="Int. J. Syst. Evol. Microbiol.">
        <title>The Global Catalogue of Microorganisms (GCM) 10K type strain sequencing project: providing services to taxonomists for standard genome sequencing and annotation.</title>
        <authorList>
            <consortium name="The Broad Institute Genomics Platform"/>
            <consortium name="The Broad Institute Genome Sequencing Center for Infectious Disease"/>
            <person name="Wu L."/>
            <person name="Ma J."/>
        </authorList>
    </citation>
    <scope>NUCLEOTIDE SEQUENCE [LARGE SCALE GENOMIC DNA]</scope>
    <source>
        <strain evidence="3">CCM 8980</strain>
    </source>
</reference>
<protein>
    <submittedName>
        <fullName evidence="2">Sugar phosphate isomerase/epimerase family protein</fullName>
    </submittedName>
</protein>
<organism evidence="2 3">
    <name type="scientific">Lacticaseibacillus mingshuiensis</name>
    <dbReference type="NCBI Taxonomy" id="2799574"/>
    <lineage>
        <taxon>Bacteria</taxon>
        <taxon>Bacillati</taxon>
        <taxon>Bacillota</taxon>
        <taxon>Bacilli</taxon>
        <taxon>Lactobacillales</taxon>
        <taxon>Lactobacillaceae</taxon>
        <taxon>Lacticaseibacillus</taxon>
    </lineage>
</organism>
<dbReference type="SUPFAM" id="SSF51658">
    <property type="entry name" value="Xylose isomerase-like"/>
    <property type="match status" value="1"/>
</dbReference>
<feature type="domain" description="Xylose isomerase-like TIM barrel" evidence="1">
    <location>
        <begin position="72"/>
        <end position="247"/>
    </location>
</feature>
<evidence type="ECO:0000313" key="2">
    <source>
        <dbReference type="EMBL" id="MFD1429202.1"/>
    </source>
</evidence>
<dbReference type="InterPro" id="IPR036237">
    <property type="entry name" value="Xyl_isomerase-like_sf"/>
</dbReference>
<accession>A0ABW4CEK2</accession>
<keyword evidence="2" id="KW-0413">Isomerase</keyword>